<evidence type="ECO:0000313" key="2">
    <source>
        <dbReference type="Proteomes" id="UP000279275"/>
    </source>
</evidence>
<reference evidence="1 2" key="1">
    <citation type="submission" date="2018-10" db="EMBL/GenBank/DDBJ databases">
        <title>Isolation from cow dung.</title>
        <authorList>
            <person name="Ling L."/>
        </authorList>
    </citation>
    <scope>NUCLEOTIDE SEQUENCE [LARGE SCALE GENOMIC DNA]</scope>
    <source>
        <strain evidence="1 2">NEAU-LL90</strain>
    </source>
</reference>
<comment type="caution">
    <text evidence="1">The sequence shown here is derived from an EMBL/GenBank/DDBJ whole genome shotgun (WGS) entry which is preliminary data.</text>
</comment>
<name>A0A3M2LBN7_9NOCA</name>
<accession>A0A3M2LBN7</accession>
<protein>
    <submittedName>
        <fullName evidence="1">Uncharacterized protein</fullName>
    </submittedName>
</protein>
<dbReference type="AlphaFoldDB" id="A0A3M2LBN7"/>
<dbReference type="RefSeq" id="WP_122188430.1">
    <property type="nucleotide sequence ID" value="NZ_RFFH01000005.1"/>
</dbReference>
<organism evidence="1 2">
    <name type="scientific">Nocardia stercoris</name>
    <dbReference type="NCBI Taxonomy" id="2483361"/>
    <lineage>
        <taxon>Bacteria</taxon>
        <taxon>Bacillati</taxon>
        <taxon>Actinomycetota</taxon>
        <taxon>Actinomycetes</taxon>
        <taxon>Mycobacteriales</taxon>
        <taxon>Nocardiaceae</taxon>
        <taxon>Nocardia</taxon>
    </lineage>
</organism>
<evidence type="ECO:0000313" key="1">
    <source>
        <dbReference type="EMBL" id="RMI32088.1"/>
    </source>
</evidence>
<dbReference type="EMBL" id="RFFH01000005">
    <property type="protein sequence ID" value="RMI32088.1"/>
    <property type="molecule type" value="Genomic_DNA"/>
</dbReference>
<sequence>MLPRSLVAARPDLARTVYDAHLAAKDAGLDRYRHGRKLYQVRTMLPWTNALVERSALTQHGSP</sequence>
<keyword evidence="2" id="KW-1185">Reference proteome</keyword>
<gene>
    <name evidence="1" type="ORF">EBN03_13780</name>
</gene>
<dbReference type="OrthoDB" id="3805543at2"/>
<proteinExistence type="predicted"/>
<dbReference type="Proteomes" id="UP000279275">
    <property type="component" value="Unassembled WGS sequence"/>
</dbReference>